<protein>
    <submittedName>
        <fullName evidence="1">Uncharacterized protein</fullName>
    </submittedName>
</protein>
<organism evidence="1 2">
    <name type="scientific">Nonomuraea angiospora</name>
    <dbReference type="NCBI Taxonomy" id="46172"/>
    <lineage>
        <taxon>Bacteria</taxon>
        <taxon>Bacillati</taxon>
        <taxon>Actinomycetota</taxon>
        <taxon>Actinomycetes</taxon>
        <taxon>Streptosporangiales</taxon>
        <taxon>Streptosporangiaceae</taxon>
        <taxon>Nonomuraea</taxon>
    </lineage>
</organism>
<name>A0ABR9M5Z1_9ACTN</name>
<sequence>MPSAAGQSTMANGNTCSPFSSWASMSAFSPTLSFNVSPLLIDSGTAASAMVATNSTAGHNRRAAAGQNAIKMVPSAASGTHTTAAWTTSGCKGRPKNMSASCPARRQAPAIAADEKCRWSQAVLAAIGV</sequence>
<dbReference type="Proteomes" id="UP000633509">
    <property type="component" value="Unassembled WGS sequence"/>
</dbReference>
<comment type="caution">
    <text evidence="1">The sequence shown here is derived from an EMBL/GenBank/DDBJ whole genome shotgun (WGS) entry which is preliminary data.</text>
</comment>
<keyword evidence="2" id="KW-1185">Reference proteome</keyword>
<dbReference type="RefSeq" id="WP_192788567.1">
    <property type="nucleotide sequence ID" value="NZ_JADBEK010000001.1"/>
</dbReference>
<accession>A0ABR9M5Z1</accession>
<evidence type="ECO:0000313" key="1">
    <source>
        <dbReference type="EMBL" id="MBE1588333.1"/>
    </source>
</evidence>
<reference evidence="1 2" key="1">
    <citation type="submission" date="2020-10" db="EMBL/GenBank/DDBJ databases">
        <title>Sequencing the genomes of 1000 actinobacteria strains.</title>
        <authorList>
            <person name="Klenk H.-P."/>
        </authorList>
    </citation>
    <scope>NUCLEOTIDE SEQUENCE [LARGE SCALE GENOMIC DNA]</scope>
    <source>
        <strain evidence="1 2">DSM 43173</strain>
    </source>
</reference>
<gene>
    <name evidence="1" type="ORF">H4W80_006591</name>
</gene>
<dbReference type="EMBL" id="JADBEK010000001">
    <property type="protein sequence ID" value="MBE1588333.1"/>
    <property type="molecule type" value="Genomic_DNA"/>
</dbReference>
<proteinExistence type="predicted"/>
<evidence type="ECO:0000313" key="2">
    <source>
        <dbReference type="Proteomes" id="UP000633509"/>
    </source>
</evidence>